<organism evidence="1 2">
    <name type="scientific">Chlamydomonas schloesseri</name>
    <dbReference type="NCBI Taxonomy" id="2026947"/>
    <lineage>
        <taxon>Eukaryota</taxon>
        <taxon>Viridiplantae</taxon>
        <taxon>Chlorophyta</taxon>
        <taxon>core chlorophytes</taxon>
        <taxon>Chlorophyceae</taxon>
        <taxon>CS clade</taxon>
        <taxon>Chlamydomonadales</taxon>
        <taxon>Chlamydomonadaceae</taxon>
        <taxon>Chlamydomonas</taxon>
    </lineage>
</organism>
<sequence length="104" mass="11770">MRAGDCNTVSKDVPDFTNALQIRLLPDDWDDERVAQEETAALYYANFISNKMQNVDYRFGPATWVSLGMQPVPEWLVVKCFQAANTKESNVFHSLTETFGVFGT</sequence>
<accession>A0A835W1E6</accession>
<comment type="caution">
    <text evidence="1">The sequence shown here is derived from an EMBL/GenBank/DDBJ whole genome shotgun (WGS) entry which is preliminary data.</text>
</comment>
<protein>
    <submittedName>
        <fullName evidence="1">Uncharacterized protein</fullName>
    </submittedName>
</protein>
<dbReference type="Proteomes" id="UP000613740">
    <property type="component" value="Unassembled WGS sequence"/>
</dbReference>
<keyword evidence="2" id="KW-1185">Reference proteome</keyword>
<gene>
    <name evidence="1" type="ORF">HYH02_011453</name>
</gene>
<reference evidence="1" key="1">
    <citation type="journal article" date="2020" name="bioRxiv">
        <title>Comparative genomics of Chlamydomonas.</title>
        <authorList>
            <person name="Craig R.J."/>
            <person name="Hasan A.R."/>
            <person name="Ness R.W."/>
            <person name="Keightley P.D."/>
        </authorList>
    </citation>
    <scope>NUCLEOTIDE SEQUENCE</scope>
    <source>
        <strain evidence="1">CCAP 11/173</strain>
    </source>
</reference>
<evidence type="ECO:0000313" key="1">
    <source>
        <dbReference type="EMBL" id="KAG2437022.1"/>
    </source>
</evidence>
<dbReference type="AlphaFoldDB" id="A0A835W1E6"/>
<evidence type="ECO:0000313" key="2">
    <source>
        <dbReference type="Proteomes" id="UP000613740"/>
    </source>
</evidence>
<proteinExistence type="predicted"/>
<dbReference type="EMBL" id="JAEHOD010000048">
    <property type="protein sequence ID" value="KAG2437022.1"/>
    <property type="molecule type" value="Genomic_DNA"/>
</dbReference>
<name>A0A835W1E6_9CHLO</name>